<dbReference type="RefSeq" id="XP_018331734.1">
    <property type="nucleotide sequence ID" value="XM_018476232.1"/>
</dbReference>
<gene>
    <name evidence="2" type="primary">LOC108741419</name>
</gene>
<proteinExistence type="predicted"/>
<name>A0A1W4X6Q6_AGRPL</name>
<accession>A0A1W4X6Q6</accession>
<keyword evidence="1" id="KW-1185">Reference proteome</keyword>
<dbReference type="GeneID" id="108741419"/>
<organism evidence="1 2">
    <name type="scientific">Agrilus planipennis</name>
    <name type="common">Emerald ash borer</name>
    <name type="synonym">Agrilus marcopoli</name>
    <dbReference type="NCBI Taxonomy" id="224129"/>
    <lineage>
        <taxon>Eukaryota</taxon>
        <taxon>Metazoa</taxon>
        <taxon>Ecdysozoa</taxon>
        <taxon>Arthropoda</taxon>
        <taxon>Hexapoda</taxon>
        <taxon>Insecta</taxon>
        <taxon>Pterygota</taxon>
        <taxon>Neoptera</taxon>
        <taxon>Endopterygota</taxon>
        <taxon>Coleoptera</taxon>
        <taxon>Polyphaga</taxon>
        <taxon>Elateriformia</taxon>
        <taxon>Buprestoidea</taxon>
        <taxon>Buprestidae</taxon>
        <taxon>Agrilinae</taxon>
        <taxon>Agrilus</taxon>
    </lineage>
</organism>
<dbReference type="InParanoid" id="A0A1W4X6Q6"/>
<sequence>MEAFSLSAEYEEIMKQRKEYWDSLFQKFASVTEEEDYSINDIVNNSSFEKRMNSLLEKEKANNLPFSSLMQQKRLISRISLKANLKTNAKLYKGILSSHNSLSRYSLRQNNSSQSQLRQTDNYAESISNSVHTNKTKCKKNKPEEIFTLENGKTYREHNLDMGINHMNVIYDFFLKNYNENIDFATFSWVKNIIEEDSSGAIEESLKDREFTINKIVALSKVLPKDEVLKYFRFYLQYVKLYQYVCNKNIDFATFLWVKNIIEDNCNRAIEESLKDKGFTRNKIITLVKLLPKDDVLKYFRFYLQYIKLHQYGADFETVHTLF</sequence>
<dbReference type="KEGG" id="apln:108741419"/>
<dbReference type="AlphaFoldDB" id="A0A1W4X6Q6"/>
<reference evidence="2" key="1">
    <citation type="submission" date="2025-08" db="UniProtKB">
        <authorList>
            <consortium name="RefSeq"/>
        </authorList>
    </citation>
    <scope>IDENTIFICATION</scope>
    <source>
        <tissue evidence="2">Entire body</tissue>
    </source>
</reference>
<evidence type="ECO:0000313" key="2">
    <source>
        <dbReference type="RefSeq" id="XP_018331734.1"/>
    </source>
</evidence>
<protein>
    <submittedName>
        <fullName evidence="2">Uncharacterized protein LOC108741419 isoform X1</fullName>
    </submittedName>
</protein>
<evidence type="ECO:0000313" key="1">
    <source>
        <dbReference type="Proteomes" id="UP000192223"/>
    </source>
</evidence>
<dbReference type="Proteomes" id="UP000192223">
    <property type="component" value="Unplaced"/>
</dbReference>